<dbReference type="STRING" id="1577792.QX51_13460"/>
<organism evidence="1 2">
    <name type="scientific">Terrisporobacter othiniensis</name>
    <dbReference type="NCBI Taxonomy" id="1577792"/>
    <lineage>
        <taxon>Bacteria</taxon>
        <taxon>Bacillati</taxon>
        <taxon>Bacillota</taxon>
        <taxon>Clostridia</taxon>
        <taxon>Peptostreptococcales</taxon>
        <taxon>Peptostreptococcaceae</taxon>
        <taxon>Terrisporobacter</taxon>
    </lineage>
</organism>
<evidence type="ECO:0000313" key="2">
    <source>
        <dbReference type="Proteomes" id="UP000031189"/>
    </source>
</evidence>
<evidence type="ECO:0000313" key="1">
    <source>
        <dbReference type="EMBL" id="KHS56448.1"/>
    </source>
</evidence>
<name>A0A0B3VUD1_9FIRM</name>
<comment type="caution">
    <text evidence="1">The sequence shown here is derived from an EMBL/GenBank/DDBJ whole genome shotgun (WGS) entry which is preliminary data.</text>
</comment>
<reference evidence="1 2" key="1">
    <citation type="submission" date="2014-12" db="EMBL/GenBank/DDBJ databases">
        <title>Draft genome sequence of Terrisporobacter sp. 08-306576, isolated from the blood culture of a bacteremia patient.</title>
        <authorList>
            <person name="Lund L.C."/>
            <person name="Sydenham T.V."/>
            <person name="Hogh S.V."/>
            <person name="Skov M.N."/>
            <person name="Kemp M."/>
            <person name="Justesen U.S."/>
        </authorList>
    </citation>
    <scope>NUCLEOTIDE SEQUENCE [LARGE SCALE GENOMIC DNA]</scope>
    <source>
        <strain evidence="1 2">08-306576</strain>
    </source>
</reference>
<dbReference type="OrthoDB" id="1754982at2"/>
<protein>
    <submittedName>
        <fullName evidence="1">Uncharacterized protein</fullName>
    </submittedName>
</protein>
<proteinExistence type="predicted"/>
<dbReference type="RefSeq" id="WP_039680416.1">
    <property type="nucleotide sequence ID" value="NZ_JAWGXO010000009.1"/>
</dbReference>
<keyword evidence="2" id="KW-1185">Reference proteome</keyword>
<accession>A0A0B3VUD1</accession>
<gene>
    <name evidence="1" type="ORF">QX51_13460</name>
</gene>
<dbReference type="Proteomes" id="UP000031189">
    <property type="component" value="Unassembled WGS sequence"/>
</dbReference>
<dbReference type="AlphaFoldDB" id="A0A0B3VUD1"/>
<sequence length="83" mass="9671">MNRYTKIINMMESYFTKDFDKAKKGITKTREVKEETVKKAFLKGNTEVLVILEDSGREILIDDFSSDEDIKKYLGASFINPKR</sequence>
<dbReference type="EMBL" id="JWHR01000112">
    <property type="protein sequence ID" value="KHS56448.1"/>
    <property type="molecule type" value="Genomic_DNA"/>
</dbReference>